<evidence type="ECO:0000313" key="2">
    <source>
        <dbReference type="EMBL" id="TVU05312.1"/>
    </source>
</evidence>
<protein>
    <recommendedName>
        <fullName evidence="1">HD-Zip IV C-terminal domain-containing protein</fullName>
    </recommendedName>
</protein>
<dbReference type="InterPro" id="IPR057993">
    <property type="entry name" value="HD-Zip_IV_C"/>
</dbReference>
<comment type="caution">
    <text evidence="2">The sequence shown here is derived from an EMBL/GenBank/DDBJ whole genome shotgun (WGS) entry which is preliminary data.</text>
</comment>
<dbReference type="Proteomes" id="UP000324897">
    <property type="component" value="Unassembled WGS sequence"/>
</dbReference>
<evidence type="ECO:0000313" key="3">
    <source>
        <dbReference type="Proteomes" id="UP000324897"/>
    </source>
</evidence>
<dbReference type="Gramene" id="TVU05312">
    <property type="protein sequence ID" value="TVU05312"/>
    <property type="gene ID" value="EJB05_48470"/>
</dbReference>
<reference evidence="2 3" key="1">
    <citation type="journal article" date="2019" name="Sci. Rep.">
        <title>A high-quality genome of Eragrostis curvula grass provides insights into Poaceae evolution and supports new strategies to enhance forage quality.</title>
        <authorList>
            <person name="Carballo J."/>
            <person name="Santos B.A.C.M."/>
            <person name="Zappacosta D."/>
            <person name="Garbus I."/>
            <person name="Selva J.P."/>
            <person name="Gallo C.A."/>
            <person name="Diaz A."/>
            <person name="Albertini E."/>
            <person name="Caccamo M."/>
            <person name="Echenique V."/>
        </authorList>
    </citation>
    <scope>NUCLEOTIDE SEQUENCE [LARGE SCALE GENOMIC DNA]</scope>
    <source>
        <strain evidence="3">cv. Victoria</strain>
        <tissue evidence="2">Leaf</tissue>
    </source>
</reference>
<dbReference type="PANTHER" id="PTHR45654">
    <property type="entry name" value="HOMEOBOX-LEUCINE ZIPPER PROTEIN MERISTEM L1"/>
    <property type="match status" value="1"/>
</dbReference>
<sequence length="172" mass="18749">MCASTSFLLLMPMRRAFDLLKNNLLRVMWDVLMEGGSVKEEVRVANGVGSDDSISILHVKHGNVGDTKMILQNSSYGSFLVYSSLDDQLIDKIMSPSADQEMGKVRLYPTGFFLVPIANGAQASAAIGEAGRTVMTAGFQIPMKLARGLACALSKCRRRSGPCRTELRMSKI</sequence>
<dbReference type="EMBL" id="RWGY01000051">
    <property type="protein sequence ID" value="TVU05312.1"/>
    <property type="molecule type" value="Genomic_DNA"/>
</dbReference>
<feature type="domain" description="HD-Zip IV C-terminal" evidence="1">
    <location>
        <begin position="1"/>
        <end position="144"/>
    </location>
</feature>
<name>A0A5J9T1Y2_9POAL</name>
<organism evidence="2 3">
    <name type="scientific">Eragrostis curvula</name>
    <name type="common">weeping love grass</name>
    <dbReference type="NCBI Taxonomy" id="38414"/>
    <lineage>
        <taxon>Eukaryota</taxon>
        <taxon>Viridiplantae</taxon>
        <taxon>Streptophyta</taxon>
        <taxon>Embryophyta</taxon>
        <taxon>Tracheophyta</taxon>
        <taxon>Spermatophyta</taxon>
        <taxon>Magnoliopsida</taxon>
        <taxon>Liliopsida</taxon>
        <taxon>Poales</taxon>
        <taxon>Poaceae</taxon>
        <taxon>PACMAD clade</taxon>
        <taxon>Chloridoideae</taxon>
        <taxon>Eragrostideae</taxon>
        <taxon>Eragrostidinae</taxon>
        <taxon>Eragrostis</taxon>
    </lineage>
</organism>
<evidence type="ECO:0000259" key="1">
    <source>
        <dbReference type="Pfam" id="PF25797"/>
    </source>
</evidence>
<accession>A0A5J9T1Y2</accession>
<dbReference type="InterPro" id="IPR042160">
    <property type="entry name" value="HD-Zip_IV"/>
</dbReference>
<dbReference type="PANTHER" id="PTHR45654:SF2">
    <property type="entry name" value="HOMEOBOX-LEUCINE ZIPPER PROTEIN TF1"/>
    <property type="match status" value="1"/>
</dbReference>
<dbReference type="Pfam" id="PF25797">
    <property type="entry name" value="PDF2_C"/>
    <property type="match status" value="1"/>
</dbReference>
<proteinExistence type="predicted"/>
<keyword evidence="3" id="KW-1185">Reference proteome</keyword>
<dbReference type="AlphaFoldDB" id="A0A5J9T1Y2"/>
<gene>
    <name evidence="2" type="ORF">EJB05_48470</name>
</gene>